<reference evidence="2 3" key="1">
    <citation type="submission" date="2020-11" db="EMBL/GenBank/DDBJ databases">
        <title>Draft genome sequencing of a Lachnospiraceae strain isolated from anoxic soil subjected to BSD treatment.</title>
        <authorList>
            <person name="Uek A."/>
            <person name="Tonouchi A."/>
        </authorList>
    </citation>
    <scope>NUCLEOTIDE SEQUENCE [LARGE SCALE GENOMIC DNA]</scope>
    <source>
        <strain evidence="2 3">TB5</strain>
    </source>
</reference>
<gene>
    <name evidence="2" type="ORF">bsdtb5_38060</name>
</gene>
<dbReference type="SUPFAM" id="SSF55729">
    <property type="entry name" value="Acyl-CoA N-acyltransferases (Nat)"/>
    <property type="match status" value="1"/>
</dbReference>
<dbReference type="PANTHER" id="PTHR43415">
    <property type="entry name" value="SPERMIDINE N(1)-ACETYLTRANSFERASE"/>
    <property type="match status" value="1"/>
</dbReference>
<feature type="domain" description="N-acetyltransferase" evidence="1">
    <location>
        <begin position="4"/>
        <end position="150"/>
    </location>
</feature>
<dbReference type="InterPro" id="IPR000182">
    <property type="entry name" value="GNAT_dom"/>
</dbReference>
<evidence type="ECO:0000313" key="2">
    <source>
        <dbReference type="EMBL" id="BCN32511.1"/>
    </source>
</evidence>
<dbReference type="Gene3D" id="3.40.630.30">
    <property type="match status" value="1"/>
</dbReference>
<dbReference type="PANTHER" id="PTHR43415:SF3">
    <property type="entry name" value="GNAT-FAMILY ACETYLTRANSFERASE"/>
    <property type="match status" value="1"/>
</dbReference>
<dbReference type="InterPro" id="IPR016181">
    <property type="entry name" value="Acyl_CoA_acyltransferase"/>
</dbReference>
<evidence type="ECO:0000259" key="1">
    <source>
        <dbReference type="PROSITE" id="PS51186"/>
    </source>
</evidence>
<evidence type="ECO:0000313" key="3">
    <source>
        <dbReference type="Proteomes" id="UP000595897"/>
    </source>
</evidence>
<proteinExistence type="predicted"/>
<dbReference type="Proteomes" id="UP000595897">
    <property type="component" value="Chromosome"/>
</dbReference>
<dbReference type="PROSITE" id="PS51186">
    <property type="entry name" value="GNAT"/>
    <property type="match status" value="1"/>
</dbReference>
<dbReference type="CDD" id="cd04301">
    <property type="entry name" value="NAT_SF"/>
    <property type="match status" value="1"/>
</dbReference>
<dbReference type="Pfam" id="PF13302">
    <property type="entry name" value="Acetyltransf_3"/>
    <property type="match status" value="1"/>
</dbReference>
<protein>
    <recommendedName>
        <fullName evidence="1">N-acetyltransferase domain-containing protein</fullName>
    </recommendedName>
</protein>
<dbReference type="KEGG" id="ahb:bsdtb5_38060"/>
<dbReference type="EMBL" id="AP024169">
    <property type="protein sequence ID" value="BCN32511.1"/>
    <property type="molecule type" value="Genomic_DNA"/>
</dbReference>
<sequence length="150" mass="17452">MENLYLRPVFSDDCVLLYQWANDTMVRQNSFTADEITYEEHVKWFDGKRNSKECKMFILMSGNCPIGQIRLDYNDNSAIISYSIAKKYRGKGYGNIIIQLIEEKAREDGLDYLYASVKSGNISSIKIFESNLYSRTNQQAEDHLTYTKKL</sequence>
<dbReference type="AlphaFoldDB" id="A0A7R7IEX9"/>
<name>A0A7R7IEX9_9FIRM</name>
<organism evidence="2 3">
    <name type="scientific">Anaeromicropila herbilytica</name>
    <dbReference type="NCBI Taxonomy" id="2785025"/>
    <lineage>
        <taxon>Bacteria</taxon>
        <taxon>Bacillati</taxon>
        <taxon>Bacillota</taxon>
        <taxon>Clostridia</taxon>
        <taxon>Lachnospirales</taxon>
        <taxon>Lachnospiraceae</taxon>
        <taxon>Anaeromicropila</taxon>
    </lineage>
</organism>
<dbReference type="GO" id="GO:0016747">
    <property type="term" value="F:acyltransferase activity, transferring groups other than amino-acyl groups"/>
    <property type="evidence" value="ECO:0007669"/>
    <property type="project" value="InterPro"/>
</dbReference>
<accession>A0A7R7IEX9</accession>
<keyword evidence="3" id="KW-1185">Reference proteome</keyword>